<evidence type="ECO:0000313" key="3">
    <source>
        <dbReference type="Proteomes" id="UP000649617"/>
    </source>
</evidence>
<feature type="compositionally biased region" description="Basic and acidic residues" evidence="1">
    <location>
        <begin position="256"/>
        <end position="270"/>
    </location>
</feature>
<accession>A0A812Q7C7</accession>
<dbReference type="Proteomes" id="UP000649617">
    <property type="component" value="Unassembled WGS sequence"/>
</dbReference>
<comment type="caution">
    <text evidence="2">The sequence shown here is derived from an EMBL/GenBank/DDBJ whole genome shotgun (WGS) entry which is preliminary data.</text>
</comment>
<dbReference type="OrthoDB" id="423711at2759"/>
<dbReference type="AlphaFoldDB" id="A0A812Q7C7"/>
<evidence type="ECO:0000313" key="2">
    <source>
        <dbReference type="EMBL" id="CAE7381446.1"/>
    </source>
</evidence>
<reference evidence="2" key="1">
    <citation type="submission" date="2021-02" db="EMBL/GenBank/DDBJ databases">
        <authorList>
            <person name="Dougan E. K."/>
            <person name="Rhodes N."/>
            <person name="Thang M."/>
            <person name="Chan C."/>
        </authorList>
    </citation>
    <scope>NUCLEOTIDE SEQUENCE</scope>
</reference>
<keyword evidence="3" id="KW-1185">Reference proteome</keyword>
<dbReference type="EMBL" id="CAJNIZ010016113">
    <property type="protein sequence ID" value="CAE7381446.1"/>
    <property type="molecule type" value="Genomic_DNA"/>
</dbReference>
<name>A0A812Q7C7_SYMPI</name>
<evidence type="ECO:0000256" key="1">
    <source>
        <dbReference type="SAM" id="MobiDB-lite"/>
    </source>
</evidence>
<feature type="region of interest" description="Disordered" evidence="1">
    <location>
        <begin position="256"/>
        <end position="304"/>
    </location>
</feature>
<organism evidence="2 3">
    <name type="scientific">Symbiodinium pilosum</name>
    <name type="common">Dinoflagellate</name>
    <dbReference type="NCBI Taxonomy" id="2952"/>
    <lineage>
        <taxon>Eukaryota</taxon>
        <taxon>Sar</taxon>
        <taxon>Alveolata</taxon>
        <taxon>Dinophyceae</taxon>
        <taxon>Suessiales</taxon>
        <taxon>Symbiodiniaceae</taxon>
        <taxon>Symbiodinium</taxon>
    </lineage>
</organism>
<protein>
    <submittedName>
        <fullName evidence="2">Uncharacterized protein</fullName>
    </submittedName>
</protein>
<feature type="region of interest" description="Disordered" evidence="1">
    <location>
        <begin position="1"/>
        <end position="26"/>
    </location>
</feature>
<gene>
    <name evidence="2" type="ORF">SPIL2461_LOCUS9302</name>
</gene>
<proteinExistence type="predicted"/>
<sequence length="685" mass="75552">MRGSDGSRGSEGQGRPEEPSRSVTDLPELQAFTPQEGSVLAGDWITQQSPVIGTMSATSGVWWAEVLREAYHLYTRWLVADPVQRLSIKAEATCSLTPTSRHVLVEQRLTVLLMRAVPTEIRAELVAVRAMSSLAVVVAVLCRYQPGGPNERANVLAFLVAPERPNSIENGIATCRRWLRQLQRAKELGLMLPDATLLIKGADALLGPVLTKSQQASFRLNSFRNERKLDYAPAFESIVAFGQLILAEYELLQHSEPGEPKKPKINKVQENDEEGQPKGGKGKQGSGKSSATDAGTGKGAKPGSYSKELGKATCKYWCVTDLGCVKDTAALLKNLKIKKIDTGRASARALLDSGATACMRTARPGELTGLPERTVQLAQGEVRLRVNEGGTLLTSEPVDPIVSLHKLCQIGYRVDWSREGGCQVRCPGRMALRVYTDNGCPEVERQAGLDLIQEIEVFQVLARIPVTSSYDASKVAWNRRQRRTWLRSKAIALHLFSGPQKKFWELPRQNAHCVCVDIQENLLDDQTFSFLESMALSGRLCAVLGGPPCKTFSLSRYMPPGLPRPLRGRSKDTQWGFGHLTPSEKEAITTDGVLMFRMVWLYLIAEAMAEELNLPRTWLDNTICVTGILTKALWATKNGSLPRSFRASLLRQMCKFRVLAMGFVKPEIQLQALGRPLRGQLGRPV</sequence>